<organism evidence="2 3">
    <name type="scientific">Pontivivens insulae</name>
    <dbReference type="NCBI Taxonomy" id="1639689"/>
    <lineage>
        <taxon>Bacteria</taxon>
        <taxon>Pseudomonadati</taxon>
        <taxon>Pseudomonadota</taxon>
        <taxon>Alphaproteobacteria</taxon>
        <taxon>Rhodobacterales</taxon>
        <taxon>Paracoccaceae</taxon>
        <taxon>Pontivivens</taxon>
    </lineage>
</organism>
<accession>A0A2R8ABX4</accession>
<dbReference type="EMBL" id="OMKW01000002">
    <property type="protein sequence ID" value="SPF29560.1"/>
    <property type="molecule type" value="Genomic_DNA"/>
</dbReference>
<evidence type="ECO:0000256" key="1">
    <source>
        <dbReference type="SAM" id="Phobius"/>
    </source>
</evidence>
<keyword evidence="1" id="KW-0472">Membrane</keyword>
<evidence type="ECO:0000313" key="2">
    <source>
        <dbReference type="EMBL" id="SPF29560.1"/>
    </source>
</evidence>
<protein>
    <submittedName>
        <fullName evidence="2">Uncharacterized protein</fullName>
    </submittedName>
</protein>
<name>A0A2R8ABX4_9RHOB</name>
<keyword evidence="1" id="KW-0812">Transmembrane</keyword>
<feature type="transmembrane region" description="Helical" evidence="1">
    <location>
        <begin position="30"/>
        <end position="49"/>
    </location>
</feature>
<reference evidence="2 3" key="1">
    <citation type="submission" date="2018-03" db="EMBL/GenBank/DDBJ databases">
        <authorList>
            <person name="Keele B.F."/>
        </authorList>
    </citation>
    <scope>NUCLEOTIDE SEQUENCE [LARGE SCALE GENOMIC DNA]</scope>
    <source>
        <strain evidence="2 3">CeCT 8812</strain>
    </source>
</reference>
<dbReference type="RefSeq" id="WP_162845006.1">
    <property type="nucleotide sequence ID" value="NZ_OMKW01000002.1"/>
</dbReference>
<proteinExistence type="predicted"/>
<evidence type="ECO:0000313" key="3">
    <source>
        <dbReference type="Proteomes" id="UP000244932"/>
    </source>
</evidence>
<dbReference type="AlphaFoldDB" id="A0A2R8ABX4"/>
<keyword evidence="1" id="KW-1133">Transmembrane helix</keyword>
<dbReference type="Proteomes" id="UP000244932">
    <property type="component" value="Unassembled WGS sequence"/>
</dbReference>
<gene>
    <name evidence="2" type="ORF">POI8812_01872</name>
</gene>
<sequence length="56" mass="5759">MNFGQKRTTLLVIIALAGLASFVAPTASQQLSGVAVGLIALAVLTVLHIKNKGDRA</sequence>
<keyword evidence="3" id="KW-1185">Reference proteome</keyword>